<feature type="transmembrane region" description="Helical" evidence="2">
    <location>
        <begin position="221"/>
        <end position="241"/>
    </location>
</feature>
<keyword evidence="4" id="KW-1185">Reference proteome</keyword>
<feature type="compositionally biased region" description="Basic and acidic residues" evidence="1">
    <location>
        <begin position="436"/>
        <end position="451"/>
    </location>
</feature>
<gene>
    <name evidence="3" type="ORF">ACH47X_08175</name>
</gene>
<dbReference type="Proteomes" id="UP001611580">
    <property type="component" value="Unassembled WGS sequence"/>
</dbReference>
<organism evidence="3 4">
    <name type="scientific">Promicromonospora kroppenstedtii</name>
    <dbReference type="NCBI Taxonomy" id="440482"/>
    <lineage>
        <taxon>Bacteria</taxon>
        <taxon>Bacillati</taxon>
        <taxon>Actinomycetota</taxon>
        <taxon>Actinomycetes</taxon>
        <taxon>Micrococcales</taxon>
        <taxon>Promicromonosporaceae</taxon>
        <taxon>Promicromonospora</taxon>
    </lineage>
</organism>
<evidence type="ECO:0000256" key="1">
    <source>
        <dbReference type="SAM" id="MobiDB-lite"/>
    </source>
</evidence>
<protein>
    <submittedName>
        <fullName evidence="3">Uncharacterized protein</fullName>
    </submittedName>
</protein>
<feature type="region of interest" description="Disordered" evidence="1">
    <location>
        <begin position="339"/>
        <end position="451"/>
    </location>
</feature>
<feature type="transmembrane region" description="Helical" evidence="2">
    <location>
        <begin position="248"/>
        <end position="268"/>
    </location>
</feature>
<evidence type="ECO:0000256" key="2">
    <source>
        <dbReference type="SAM" id="Phobius"/>
    </source>
</evidence>
<comment type="caution">
    <text evidence="3">The sequence shown here is derived from an EMBL/GenBank/DDBJ whole genome shotgun (WGS) entry which is preliminary data.</text>
</comment>
<evidence type="ECO:0000313" key="4">
    <source>
        <dbReference type="Proteomes" id="UP001611580"/>
    </source>
</evidence>
<keyword evidence="2" id="KW-0472">Membrane</keyword>
<keyword evidence="2" id="KW-0812">Transmembrane</keyword>
<feature type="transmembrane region" description="Helical" evidence="2">
    <location>
        <begin position="47"/>
        <end position="69"/>
    </location>
</feature>
<feature type="compositionally biased region" description="Low complexity" evidence="1">
    <location>
        <begin position="383"/>
        <end position="394"/>
    </location>
</feature>
<proteinExistence type="predicted"/>
<sequence length="451" mass="47257">MIPFLTLVVGSTTGPEDRPRTSTAPAAASLRETFERGWDLLTTVTDVWASLGVITAIAIALPISLGTIASHGERIARRAETAAVPSLDDYARLTLLDGALTISTGIAMLTAVLTFMLGIDTVLDSRTGWVQPAFFYLMLAAVLIIEIGKLGAFPKFADRSRLLVKTTLARSVAGRRDRAGRVGQRKAARTLGIVLAIHCAGYLALAWPAGPMVLGKSLNVAVAGLLCIALLTTVAGLHLGIGDRPTAVMSVLMGSFIGMFWVGILLSAASELRTYPVNPWGVMVGAWLFAPLYLLITLGLIGTGPLSRLAYYSLGIDDVLSGWDRALLARARRRLALEPTVSGSDNQAAMAPDDATQQPDGRRLPASPPSPADARTTAHTDHPVAATTATTADDGLAPVPPCAEQAPDPAVEPQYPGGEGSSSPPDPTQAPALDGPEGRAKPPQRIDIDDS</sequence>
<dbReference type="RefSeq" id="WP_397403148.1">
    <property type="nucleotide sequence ID" value="NZ_JBIRYI010000004.1"/>
</dbReference>
<name>A0ABW7XH97_9MICO</name>
<feature type="transmembrane region" description="Helical" evidence="2">
    <location>
        <begin position="90"/>
        <end position="113"/>
    </location>
</feature>
<feature type="transmembrane region" description="Helical" evidence="2">
    <location>
        <begin position="133"/>
        <end position="152"/>
    </location>
</feature>
<evidence type="ECO:0000313" key="3">
    <source>
        <dbReference type="EMBL" id="MFI2486871.1"/>
    </source>
</evidence>
<accession>A0ABW7XH97</accession>
<dbReference type="EMBL" id="JBIRYI010000004">
    <property type="protein sequence ID" value="MFI2486871.1"/>
    <property type="molecule type" value="Genomic_DNA"/>
</dbReference>
<keyword evidence="2" id="KW-1133">Transmembrane helix</keyword>
<feature type="transmembrane region" description="Helical" evidence="2">
    <location>
        <begin position="280"/>
        <end position="301"/>
    </location>
</feature>
<feature type="transmembrane region" description="Helical" evidence="2">
    <location>
        <begin position="191"/>
        <end position="209"/>
    </location>
</feature>
<reference evidence="3 4" key="1">
    <citation type="submission" date="2024-10" db="EMBL/GenBank/DDBJ databases">
        <title>The Natural Products Discovery Center: Release of the First 8490 Sequenced Strains for Exploring Actinobacteria Biosynthetic Diversity.</title>
        <authorList>
            <person name="Kalkreuter E."/>
            <person name="Kautsar S.A."/>
            <person name="Yang D."/>
            <person name="Bader C.D."/>
            <person name="Teijaro C.N."/>
            <person name="Fluegel L."/>
            <person name="Davis C.M."/>
            <person name="Simpson J.R."/>
            <person name="Lauterbach L."/>
            <person name="Steele A.D."/>
            <person name="Gui C."/>
            <person name="Meng S."/>
            <person name="Li G."/>
            <person name="Viehrig K."/>
            <person name="Ye F."/>
            <person name="Su P."/>
            <person name="Kiefer A.F."/>
            <person name="Nichols A."/>
            <person name="Cepeda A.J."/>
            <person name="Yan W."/>
            <person name="Fan B."/>
            <person name="Jiang Y."/>
            <person name="Adhikari A."/>
            <person name="Zheng C.-J."/>
            <person name="Schuster L."/>
            <person name="Cowan T.M."/>
            <person name="Smanski M.J."/>
            <person name="Chevrette M.G."/>
            <person name="De Carvalho L.P.S."/>
            <person name="Shen B."/>
        </authorList>
    </citation>
    <scope>NUCLEOTIDE SEQUENCE [LARGE SCALE GENOMIC DNA]</scope>
    <source>
        <strain evidence="3 4">NPDC019481</strain>
    </source>
</reference>